<dbReference type="InterPro" id="IPR005064">
    <property type="entry name" value="BUG"/>
</dbReference>
<evidence type="ECO:0000313" key="4">
    <source>
        <dbReference type="Proteomes" id="UP000189627"/>
    </source>
</evidence>
<dbReference type="Gene3D" id="3.40.190.150">
    <property type="entry name" value="Bordetella uptake gene, domain 1"/>
    <property type="match status" value="1"/>
</dbReference>
<gene>
    <name evidence="3" type="ORF">BJN34_09065</name>
</gene>
<dbReference type="RefSeq" id="WP_234824928.1">
    <property type="nucleotide sequence ID" value="NZ_CP017757.2"/>
</dbReference>
<evidence type="ECO:0000256" key="1">
    <source>
        <dbReference type="ARBA" id="ARBA00006987"/>
    </source>
</evidence>
<accession>A0A1U9UN65</accession>
<dbReference type="SUPFAM" id="SSF53850">
    <property type="entry name" value="Periplasmic binding protein-like II"/>
    <property type="match status" value="1"/>
</dbReference>
<reference evidence="4" key="1">
    <citation type="submission" date="2017-02" db="EMBL/GenBank/DDBJ databases">
        <title>Complete genome sequence of Cupriavidus necator strain NH9, a 3-chlorobenzoate degrader.</title>
        <authorList>
            <person name="Moriuchi R."/>
            <person name="Dohra H."/>
            <person name="Ogawa N."/>
        </authorList>
    </citation>
    <scope>NUCLEOTIDE SEQUENCE [LARGE SCALE GENOMIC DNA]</scope>
    <source>
        <strain evidence="4">NH9</strain>
    </source>
</reference>
<feature type="signal peptide" evidence="2">
    <location>
        <begin position="1"/>
        <end position="25"/>
    </location>
</feature>
<dbReference type="InterPro" id="IPR042100">
    <property type="entry name" value="Bug_dom1"/>
</dbReference>
<dbReference type="PIRSF" id="PIRSF017082">
    <property type="entry name" value="YflP"/>
    <property type="match status" value="1"/>
</dbReference>
<dbReference type="KEGG" id="cuh:BJN34_09065"/>
<evidence type="ECO:0000313" key="3">
    <source>
        <dbReference type="EMBL" id="AQV94040.1"/>
    </source>
</evidence>
<feature type="chain" id="PRO_5012753068" evidence="2">
    <location>
        <begin position="26"/>
        <end position="326"/>
    </location>
</feature>
<sequence>MKALSGFAHALILALLTGSASVALAQGSVPVYPGAPVKIYVGFAAGGGTDLLTRYYAKRLGEKLGQPFIVENKPGNGGGIAVQATVQAPPNGYTLVTGMTGIAIDAALGKSQYDWQRDLAPIAPLGASPNVLVVSSKSSMRTVADVIREARSGPLTFGSAGFTTTMHMSGELFKHLAGVDMVHVPYRGQAPAELALLTGEIDLLFDNIAGAAPYLASGKFRAIAFTSLARNPAYPDIPTVDESGLKGFETTGTTFLMAPARTPPAMLKTLEKATEEISQEPATRALLKQMHLMPLSGGSQTVASYLAAEYRKWQKLAGVKGLDLGR</sequence>
<dbReference type="Pfam" id="PF03401">
    <property type="entry name" value="TctC"/>
    <property type="match status" value="1"/>
</dbReference>
<organism evidence="3 4">
    <name type="scientific">Cupriavidus necator</name>
    <name type="common">Alcaligenes eutrophus</name>
    <name type="synonym">Ralstonia eutropha</name>
    <dbReference type="NCBI Taxonomy" id="106590"/>
    <lineage>
        <taxon>Bacteria</taxon>
        <taxon>Pseudomonadati</taxon>
        <taxon>Pseudomonadota</taxon>
        <taxon>Betaproteobacteria</taxon>
        <taxon>Burkholderiales</taxon>
        <taxon>Burkholderiaceae</taxon>
        <taxon>Cupriavidus</taxon>
    </lineage>
</organism>
<name>A0A1U9UN65_CUPNE</name>
<proteinExistence type="inferred from homology"/>
<keyword evidence="2" id="KW-0732">Signal</keyword>
<dbReference type="EMBL" id="CP017757">
    <property type="protein sequence ID" value="AQV94040.1"/>
    <property type="molecule type" value="Genomic_DNA"/>
</dbReference>
<dbReference type="Gene3D" id="3.40.190.10">
    <property type="entry name" value="Periplasmic binding protein-like II"/>
    <property type="match status" value="1"/>
</dbReference>
<protein>
    <submittedName>
        <fullName evidence="3">ABC transporter substrate-binding protein</fullName>
    </submittedName>
</protein>
<comment type="similarity">
    <text evidence="1">Belongs to the UPF0065 (bug) family.</text>
</comment>
<dbReference type="AlphaFoldDB" id="A0A1U9UN65"/>
<dbReference type="Proteomes" id="UP000189627">
    <property type="component" value="Chromosome 1"/>
</dbReference>
<evidence type="ECO:0000256" key="2">
    <source>
        <dbReference type="SAM" id="SignalP"/>
    </source>
</evidence>
<dbReference type="PANTHER" id="PTHR42928">
    <property type="entry name" value="TRICARBOXYLATE-BINDING PROTEIN"/>
    <property type="match status" value="1"/>
</dbReference>
<dbReference type="PANTHER" id="PTHR42928:SF5">
    <property type="entry name" value="BLR1237 PROTEIN"/>
    <property type="match status" value="1"/>
</dbReference>